<feature type="non-terminal residue" evidence="2">
    <location>
        <position position="735"/>
    </location>
</feature>
<reference evidence="2" key="1">
    <citation type="submission" date="2021-02" db="EMBL/GenBank/DDBJ databases">
        <authorList>
            <person name="Dougan E. K."/>
            <person name="Rhodes N."/>
            <person name="Thang M."/>
            <person name="Chan C."/>
        </authorList>
    </citation>
    <scope>NUCLEOTIDE SEQUENCE</scope>
</reference>
<comment type="caution">
    <text evidence="2">The sequence shown here is derived from an EMBL/GenBank/DDBJ whole genome shotgun (WGS) entry which is preliminary data.</text>
</comment>
<keyword evidence="3" id="KW-1185">Reference proteome</keyword>
<accession>A0A812SS90</accession>
<dbReference type="Proteomes" id="UP000649617">
    <property type="component" value="Unassembled WGS sequence"/>
</dbReference>
<sequence>DVLSAVVEPTKDDDHFGLFLGFIPNIEWLVLREGNPDATWPELVEKWYGKFDVKFDPRRGDTPSRIIGDLNLAGWATVMADLIRDMAVLACGTYKAPHALDITKRYDICNRITTFEAPLSQAVQIDPRISSTHVRMLWGKGLHEIANVIGELLTERPEVKYPDGLDIMGRERCLRVQRSLDRIIAAARHDCVNSITFVGGPENSLMFMLPKAYDEAMSEHFTTIAAAGLNVIDPMPLLAEVDKFDDYHMAYTEQNLNVCSNWYRAICSGILTDRLIKVRKCEFAENSRARIFQKHFRGATAQPNIPLPPISGLIRPDWGEQLRLERGEDEEIVLNEPLLANPSEGQEDPMPLLPNIMEEVTEVDHAMFAPAAAVLGKEEEELQATIGVSLVQELDQEIPDADAERIENEGEVQKFVVPDQTAGESPAEELIATSVVRQPPFFNIPQSSDDGEAEEEEEQIIFQTAAPKTKAMPKAATTTTSDTAAPVVDLTLPIASRSREPADEPATTSESLGRSQYAFTTAHEAPTEGYHWIMGHELPPIDCDFRRLNASKMETLNRKMTYLLRGWSMRTASGPHPDFDTADLSVSWTSFLANLEKIWNRLRTTDVIDTLASMQKTRFQVFVALKHGKYFITRIRAIQGHSSDILTDDQDWVAIHSDIYHLSSNWDPSPMTRPPVGYDGHLSAAFADFPKIAYHATKRKNIASVILNGLFPGGLTMDGSPVKPYVMFSAEPNWI</sequence>
<proteinExistence type="predicted"/>
<evidence type="ECO:0000313" key="3">
    <source>
        <dbReference type="Proteomes" id="UP000649617"/>
    </source>
</evidence>
<feature type="region of interest" description="Disordered" evidence="1">
    <location>
        <begin position="495"/>
        <end position="516"/>
    </location>
</feature>
<dbReference type="EMBL" id="CAJNIZ010027212">
    <property type="protein sequence ID" value="CAE7498321.1"/>
    <property type="molecule type" value="Genomic_DNA"/>
</dbReference>
<protein>
    <submittedName>
        <fullName evidence="2">Uncharacterized protein</fullName>
    </submittedName>
</protein>
<evidence type="ECO:0000256" key="1">
    <source>
        <dbReference type="SAM" id="MobiDB-lite"/>
    </source>
</evidence>
<name>A0A812SS90_SYMPI</name>
<dbReference type="AlphaFoldDB" id="A0A812SS90"/>
<feature type="non-terminal residue" evidence="2">
    <location>
        <position position="1"/>
    </location>
</feature>
<evidence type="ECO:0000313" key="2">
    <source>
        <dbReference type="EMBL" id="CAE7498321.1"/>
    </source>
</evidence>
<feature type="compositionally biased region" description="Polar residues" evidence="1">
    <location>
        <begin position="506"/>
        <end position="516"/>
    </location>
</feature>
<gene>
    <name evidence="2" type="ORF">SPIL2461_LOCUS12868</name>
</gene>
<dbReference type="OrthoDB" id="492368at2759"/>
<organism evidence="2 3">
    <name type="scientific">Symbiodinium pilosum</name>
    <name type="common">Dinoflagellate</name>
    <dbReference type="NCBI Taxonomy" id="2952"/>
    <lineage>
        <taxon>Eukaryota</taxon>
        <taxon>Sar</taxon>
        <taxon>Alveolata</taxon>
        <taxon>Dinophyceae</taxon>
        <taxon>Suessiales</taxon>
        <taxon>Symbiodiniaceae</taxon>
        <taxon>Symbiodinium</taxon>
    </lineage>
</organism>